<dbReference type="AlphaFoldDB" id="J9EAD8"/>
<dbReference type="Proteomes" id="UP000004810">
    <property type="component" value="Unassembled WGS sequence"/>
</dbReference>
<evidence type="ECO:0000313" key="1">
    <source>
        <dbReference type="EMBL" id="EJW79331.1"/>
    </source>
</evidence>
<dbReference type="EMBL" id="ADBV01005589">
    <property type="protein sequence ID" value="EJW79331.1"/>
    <property type="molecule type" value="Genomic_DNA"/>
</dbReference>
<organism evidence="1 2">
    <name type="scientific">Wuchereria bancrofti</name>
    <dbReference type="NCBI Taxonomy" id="6293"/>
    <lineage>
        <taxon>Eukaryota</taxon>
        <taxon>Metazoa</taxon>
        <taxon>Ecdysozoa</taxon>
        <taxon>Nematoda</taxon>
        <taxon>Chromadorea</taxon>
        <taxon>Rhabditida</taxon>
        <taxon>Spirurina</taxon>
        <taxon>Spiruromorpha</taxon>
        <taxon>Filarioidea</taxon>
        <taxon>Onchocercidae</taxon>
        <taxon>Wuchereria</taxon>
    </lineage>
</organism>
<protein>
    <submittedName>
        <fullName evidence="1">Uncharacterized protein</fullName>
    </submittedName>
</protein>
<gene>
    <name evidence="1" type="ORF">WUBG_09759</name>
</gene>
<proteinExistence type="predicted"/>
<sequence>MEDGNKKLGYRTSKCLIRAVIRSDCATPISFVSTRLSHDITVHYERVYHGVHRPHPQVDVPLHFSTEKHFISSRHTPSNVGTHQTITVFVLKPVECRFELPYIMQILERQKMQLI</sequence>
<comment type="caution">
    <text evidence="1">The sequence shown here is derived from an EMBL/GenBank/DDBJ whole genome shotgun (WGS) entry which is preliminary data.</text>
</comment>
<reference evidence="2" key="1">
    <citation type="submission" date="2012-08" db="EMBL/GenBank/DDBJ databases">
        <title>The Genome Sequence of Wuchereria bancrofti.</title>
        <authorList>
            <person name="Nutman T.B."/>
            <person name="Fink D.L."/>
            <person name="Russ C."/>
            <person name="Young S."/>
            <person name="Zeng Q."/>
            <person name="Koehrsen M."/>
            <person name="Alvarado L."/>
            <person name="Berlin A."/>
            <person name="Chapman S.B."/>
            <person name="Chen Z."/>
            <person name="Freedman E."/>
            <person name="Gellesch M."/>
            <person name="Goldberg J."/>
            <person name="Griggs A."/>
            <person name="Gujja S."/>
            <person name="Heilman E.R."/>
            <person name="Heiman D."/>
            <person name="Hepburn T."/>
            <person name="Howarth C."/>
            <person name="Jen D."/>
            <person name="Larson L."/>
            <person name="Lewis B."/>
            <person name="Mehta T."/>
            <person name="Park D."/>
            <person name="Pearson M."/>
            <person name="Roberts A."/>
            <person name="Saif S."/>
            <person name="Shea T."/>
            <person name="Shenoy N."/>
            <person name="Sisk P."/>
            <person name="Stolte C."/>
            <person name="Sykes S."/>
            <person name="Walk T."/>
            <person name="White J."/>
            <person name="Yandava C."/>
            <person name="Haas B."/>
            <person name="Henn M.R."/>
            <person name="Nusbaum C."/>
            <person name="Birren B."/>
        </authorList>
    </citation>
    <scope>NUCLEOTIDE SEQUENCE [LARGE SCALE GENOMIC DNA]</scope>
    <source>
        <strain evidence="2">NA</strain>
    </source>
</reference>
<evidence type="ECO:0000313" key="2">
    <source>
        <dbReference type="Proteomes" id="UP000004810"/>
    </source>
</evidence>
<name>J9EAD8_WUCBA</name>
<accession>J9EAD8</accession>